<evidence type="ECO:0000313" key="3">
    <source>
        <dbReference type="Proteomes" id="UP001183176"/>
    </source>
</evidence>
<organism evidence="2 3">
    <name type="scientific">Jatrophihabitans lederbergiae</name>
    <dbReference type="NCBI Taxonomy" id="3075547"/>
    <lineage>
        <taxon>Bacteria</taxon>
        <taxon>Bacillati</taxon>
        <taxon>Actinomycetota</taxon>
        <taxon>Actinomycetes</taxon>
        <taxon>Jatrophihabitantales</taxon>
        <taxon>Jatrophihabitantaceae</taxon>
        <taxon>Jatrophihabitans</taxon>
    </lineage>
</organism>
<dbReference type="RefSeq" id="WP_311421466.1">
    <property type="nucleotide sequence ID" value="NZ_JAVREH010000002.1"/>
</dbReference>
<gene>
    <name evidence="2" type="ORF">RM423_02785</name>
</gene>
<dbReference type="Proteomes" id="UP001183176">
    <property type="component" value="Unassembled WGS sequence"/>
</dbReference>
<comment type="caution">
    <text evidence="2">The sequence shown here is derived from an EMBL/GenBank/DDBJ whole genome shotgun (WGS) entry which is preliminary data.</text>
</comment>
<proteinExistence type="predicted"/>
<evidence type="ECO:0000256" key="1">
    <source>
        <dbReference type="SAM" id="MobiDB-lite"/>
    </source>
</evidence>
<name>A0ABU2J739_9ACTN</name>
<sequence>MSKPIDLGETARTDATESVEQECDAVGDQPDTGGLVPPDHAQTAPLPDEGSASG</sequence>
<keyword evidence="3" id="KW-1185">Reference proteome</keyword>
<reference evidence="3" key="1">
    <citation type="submission" date="2023-07" db="EMBL/GenBank/DDBJ databases">
        <title>30 novel species of actinomycetes from the DSMZ collection.</title>
        <authorList>
            <person name="Nouioui I."/>
        </authorList>
    </citation>
    <scope>NUCLEOTIDE SEQUENCE [LARGE SCALE GENOMIC DNA]</scope>
    <source>
        <strain evidence="3">DSM 44399</strain>
    </source>
</reference>
<dbReference type="EMBL" id="JAVREH010000002">
    <property type="protein sequence ID" value="MDT0260314.1"/>
    <property type="molecule type" value="Genomic_DNA"/>
</dbReference>
<accession>A0ABU2J739</accession>
<feature type="region of interest" description="Disordered" evidence="1">
    <location>
        <begin position="1"/>
        <end position="54"/>
    </location>
</feature>
<protein>
    <submittedName>
        <fullName evidence="2">Uncharacterized protein</fullName>
    </submittedName>
</protein>
<evidence type="ECO:0000313" key="2">
    <source>
        <dbReference type="EMBL" id="MDT0260314.1"/>
    </source>
</evidence>